<dbReference type="PANTHER" id="PTHR43394:SF1">
    <property type="entry name" value="ATP-BINDING CASSETTE SUB-FAMILY B MEMBER 10, MITOCHONDRIAL"/>
    <property type="match status" value="1"/>
</dbReference>
<feature type="transmembrane region" description="Helical" evidence="11">
    <location>
        <begin position="71"/>
        <end position="91"/>
    </location>
</feature>
<proteinExistence type="predicted"/>
<dbReference type="PROSITE" id="PS00211">
    <property type="entry name" value="ABC_TRANSPORTER_1"/>
    <property type="match status" value="1"/>
</dbReference>
<dbReference type="PANTHER" id="PTHR43394">
    <property type="entry name" value="ATP-DEPENDENT PERMEASE MDL1, MITOCHONDRIAL"/>
    <property type="match status" value="1"/>
</dbReference>
<keyword evidence="4 11" id="KW-0812">Transmembrane</keyword>
<keyword evidence="2" id="KW-0813">Transport</keyword>
<evidence type="ECO:0000256" key="2">
    <source>
        <dbReference type="ARBA" id="ARBA00022448"/>
    </source>
</evidence>
<feature type="transmembrane region" description="Helical" evidence="11">
    <location>
        <begin position="31"/>
        <end position="51"/>
    </location>
</feature>
<evidence type="ECO:0000259" key="13">
    <source>
        <dbReference type="PROSITE" id="PS50929"/>
    </source>
</evidence>
<evidence type="ECO:0000256" key="4">
    <source>
        <dbReference type="ARBA" id="ARBA00022692"/>
    </source>
</evidence>
<keyword evidence="6" id="KW-0067">ATP-binding</keyword>
<evidence type="ECO:0000256" key="8">
    <source>
        <dbReference type="ARBA" id="ARBA00022989"/>
    </source>
</evidence>
<evidence type="ECO:0000256" key="9">
    <source>
        <dbReference type="ARBA" id="ARBA00023055"/>
    </source>
</evidence>
<dbReference type="PROSITE" id="PS50893">
    <property type="entry name" value="ABC_TRANSPORTER_2"/>
    <property type="match status" value="1"/>
</dbReference>
<dbReference type="RefSeq" id="WP_268075661.1">
    <property type="nucleotide sequence ID" value="NZ_CP109965.1"/>
</dbReference>
<keyword evidence="5" id="KW-0547">Nucleotide-binding</keyword>
<organism evidence="14 15">
    <name type="scientific">Catenovulum adriaticum</name>
    <dbReference type="NCBI Taxonomy" id="2984846"/>
    <lineage>
        <taxon>Bacteria</taxon>
        <taxon>Pseudomonadati</taxon>
        <taxon>Pseudomonadota</taxon>
        <taxon>Gammaproteobacteria</taxon>
        <taxon>Alteromonadales</taxon>
        <taxon>Alteromonadaceae</taxon>
        <taxon>Catenovulum</taxon>
    </lineage>
</organism>
<dbReference type="InterPro" id="IPR003593">
    <property type="entry name" value="AAA+_ATPase"/>
</dbReference>
<evidence type="ECO:0000256" key="11">
    <source>
        <dbReference type="SAM" id="Phobius"/>
    </source>
</evidence>
<dbReference type="PROSITE" id="PS50929">
    <property type="entry name" value="ABC_TM1F"/>
    <property type="match status" value="1"/>
</dbReference>
<evidence type="ECO:0000256" key="10">
    <source>
        <dbReference type="ARBA" id="ARBA00023136"/>
    </source>
</evidence>
<dbReference type="CDD" id="cd18552">
    <property type="entry name" value="ABC_6TM_MsbA_like"/>
    <property type="match status" value="1"/>
</dbReference>
<keyword evidence="9" id="KW-0445">Lipid transport</keyword>
<gene>
    <name evidence="14" type="primary">msbA</name>
    <name evidence="14" type="ORF">OLW01_05155</name>
</gene>
<dbReference type="InterPro" id="IPR017871">
    <property type="entry name" value="ABC_transporter-like_CS"/>
</dbReference>
<dbReference type="SMART" id="SM00382">
    <property type="entry name" value="AAA"/>
    <property type="match status" value="1"/>
</dbReference>
<dbReference type="InterPro" id="IPR011917">
    <property type="entry name" value="ABC_transpr_lipidA"/>
</dbReference>
<dbReference type="NCBIfam" id="TIGR02203">
    <property type="entry name" value="MsbA_lipidA"/>
    <property type="match status" value="1"/>
</dbReference>
<accession>A0ABY7AS62</accession>
<dbReference type="InterPro" id="IPR036640">
    <property type="entry name" value="ABC1_TM_sf"/>
</dbReference>
<name>A0ABY7AS62_9ALTE</name>
<feature type="transmembrane region" description="Helical" evidence="11">
    <location>
        <begin position="255"/>
        <end position="275"/>
    </location>
</feature>
<dbReference type="Pfam" id="PF00664">
    <property type="entry name" value="ABC_membrane"/>
    <property type="match status" value="1"/>
</dbReference>
<dbReference type="InterPro" id="IPR011527">
    <property type="entry name" value="ABC1_TM_dom"/>
</dbReference>
<reference evidence="14" key="1">
    <citation type="submission" date="2022-10" db="EMBL/GenBank/DDBJ databases">
        <title>Catenovulum adriacola sp. nov. isolated in the Harbour of Susak.</title>
        <authorList>
            <person name="Schoch T."/>
            <person name="Reich S.J."/>
            <person name="Stoeferle S."/>
            <person name="Flaiz M."/>
            <person name="Kazda M."/>
            <person name="Riedel C.U."/>
            <person name="Duerre P."/>
        </authorList>
    </citation>
    <scope>NUCLEOTIDE SEQUENCE</scope>
    <source>
        <strain evidence="14">TS8</strain>
    </source>
</reference>
<evidence type="ECO:0000256" key="5">
    <source>
        <dbReference type="ARBA" id="ARBA00022741"/>
    </source>
</evidence>
<keyword evidence="10 11" id="KW-0472">Membrane</keyword>
<dbReference type="SUPFAM" id="SSF90123">
    <property type="entry name" value="ABC transporter transmembrane region"/>
    <property type="match status" value="1"/>
</dbReference>
<dbReference type="InterPro" id="IPR003439">
    <property type="entry name" value="ABC_transporter-like_ATP-bd"/>
</dbReference>
<comment type="subcellular location">
    <subcellularLocation>
        <location evidence="1">Cell membrane</location>
        <topology evidence="1">Multi-pass membrane protein</topology>
    </subcellularLocation>
</comment>
<keyword evidence="8 11" id="KW-1133">Transmembrane helix</keyword>
<dbReference type="Proteomes" id="UP001163726">
    <property type="component" value="Chromosome"/>
</dbReference>
<dbReference type="SUPFAM" id="SSF52540">
    <property type="entry name" value="P-loop containing nucleoside triphosphate hydrolases"/>
    <property type="match status" value="1"/>
</dbReference>
<evidence type="ECO:0000259" key="12">
    <source>
        <dbReference type="PROSITE" id="PS50893"/>
    </source>
</evidence>
<dbReference type="Gene3D" id="1.20.1560.10">
    <property type="entry name" value="ABC transporter type 1, transmembrane domain"/>
    <property type="match status" value="1"/>
</dbReference>
<feature type="domain" description="ABC transporter" evidence="12">
    <location>
        <begin position="348"/>
        <end position="584"/>
    </location>
</feature>
<keyword evidence="15" id="KW-1185">Reference proteome</keyword>
<feature type="transmembrane region" description="Helical" evidence="11">
    <location>
        <begin position="152"/>
        <end position="169"/>
    </location>
</feature>
<evidence type="ECO:0000256" key="3">
    <source>
        <dbReference type="ARBA" id="ARBA00022475"/>
    </source>
</evidence>
<keyword evidence="7" id="KW-1278">Translocase</keyword>
<protein>
    <submittedName>
        <fullName evidence="14">Lipid A export permease/ATP-binding protein MsbA</fullName>
    </submittedName>
</protein>
<evidence type="ECO:0000256" key="7">
    <source>
        <dbReference type="ARBA" id="ARBA00022967"/>
    </source>
</evidence>
<dbReference type="Pfam" id="PF00005">
    <property type="entry name" value="ABC_tran"/>
    <property type="match status" value="1"/>
</dbReference>
<dbReference type="InterPro" id="IPR039421">
    <property type="entry name" value="Type_1_exporter"/>
</dbReference>
<evidence type="ECO:0000313" key="14">
    <source>
        <dbReference type="EMBL" id="WAJ71194.1"/>
    </source>
</evidence>
<dbReference type="EMBL" id="CP109965">
    <property type="protein sequence ID" value="WAJ71194.1"/>
    <property type="molecule type" value="Genomic_DNA"/>
</dbReference>
<evidence type="ECO:0000313" key="15">
    <source>
        <dbReference type="Proteomes" id="UP001163726"/>
    </source>
</evidence>
<evidence type="ECO:0000256" key="1">
    <source>
        <dbReference type="ARBA" id="ARBA00004651"/>
    </source>
</evidence>
<dbReference type="Gene3D" id="3.40.50.300">
    <property type="entry name" value="P-loop containing nucleotide triphosphate hydrolases"/>
    <property type="match status" value="1"/>
</dbReference>
<sequence>MKPKPPLTPVSPDATGPLFKRLFKYIKNYRVGFFLAVVGMIGYSAIDAFFFSQIQTFIDDGLTKKNYDLLFYMGVAIPFVFFLRGLANFIATYSLSWVGTHVVNELRQDVFNHLMKVPVAFHDQNSTGDLIAKITYDIEQVQAASSKALMTLVREGAFVIGLLVVMFYLSWQLSLVFLVIGPIVGVVVKQVSRRFRMVSKRIQKAMGNVTSVSEQMLNGHKVVVMHGAQAIEAERFSQITGKTRQQQMKLVSTRALSVSAIQIIASIALAAVLLIASNKEFLDSLSTGAFTTVLTCMMTLLRPLKLLTTVNSEFQKGMAACASVFELLDINVEDDKGTIETDKVNGKIEFRQLNFSYSGSERLTLSDINLTINAGKTVALVGKSGSGKSTITNLLTRFYEYDSGCILIDDVPIRDYSLSALRHQFALVSQHVILFNDTIANNIAYGMQGKVSRSDIEAAAEAGYVTDFIDQLPLGLDTPIGENGMNLSGGQRQRITIARAILRDAPILILDEATSALDTESERVIQQAVDKLSQNKTVIVIAHRLSTIENADEIVVMDNGRILEKGSHQALLEQNGAYRQIYDIQFVGH</sequence>
<dbReference type="InterPro" id="IPR027417">
    <property type="entry name" value="P-loop_NTPase"/>
</dbReference>
<evidence type="ECO:0000256" key="6">
    <source>
        <dbReference type="ARBA" id="ARBA00022840"/>
    </source>
</evidence>
<feature type="domain" description="ABC transmembrane type-1" evidence="13">
    <location>
        <begin position="34"/>
        <end position="316"/>
    </location>
</feature>
<keyword evidence="3" id="KW-1003">Cell membrane</keyword>